<keyword evidence="1" id="KW-0732">Signal</keyword>
<dbReference type="AlphaFoldDB" id="A0AAE0F0B2"/>
<protein>
    <submittedName>
        <fullName evidence="2">Uncharacterized protein</fullName>
    </submittedName>
</protein>
<sequence>MLFKTLFAACSVYAAFVSAVDQRDAGTHACAHDTHVASLTKQRFAVALASGWVSSIPGHLQAGAEAHRAVNAGRRQALESDPAPIRIHVDYQLDALQPDERAFLMDDIVPA</sequence>
<keyword evidence="3" id="KW-1185">Reference proteome</keyword>
<dbReference type="Proteomes" id="UP001190700">
    <property type="component" value="Unassembled WGS sequence"/>
</dbReference>
<proteinExistence type="predicted"/>
<accession>A0AAE0F0B2</accession>
<feature type="chain" id="PRO_5041906321" evidence="1">
    <location>
        <begin position="20"/>
        <end position="111"/>
    </location>
</feature>
<dbReference type="EMBL" id="LGRX02029222">
    <property type="protein sequence ID" value="KAK3247088.1"/>
    <property type="molecule type" value="Genomic_DNA"/>
</dbReference>
<comment type="caution">
    <text evidence="2">The sequence shown here is derived from an EMBL/GenBank/DDBJ whole genome shotgun (WGS) entry which is preliminary data.</text>
</comment>
<name>A0AAE0F0B2_9CHLO</name>
<gene>
    <name evidence="2" type="ORF">CYMTET_43404</name>
</gene>
<reference evidence="2 3" key="1">
    <citation type="journal article" date="2015" name="Genome Biol. Evol.">
        <title>Comparative Genomics of a Bacterivorous Green Alga Reveals Evolutionary Causalities and Consequences of Phago-Mixotrophic Mode of Nutrition.</title>
        <authorList>
            <person name="Burns J.A."/>
            <person name="Paasch A."/>
            <person name="Narechania A."/>
            <person name="Kim E."/>
        </authorList>
    </citation>
    <scope>NUCLEOTIDE SEQUENCE [LARGE SCALE GENOMIC DNA]</scope>
    <source>
        <strain evidence="2 3">PLY_AMNH</strain>
    </source>
</reference>
<evidence type="ECO:0000256" key="1">
    <source>
        <dbReference type="SAM" id="SignalP"/>
    </source>
</evidence>
<evidence type="ECO:0000313" key="2">
    <source>
        <dbReference type="EMBL" id="KAK3247088.1"/>
    </source>
</evidence>
<evidence type="ECO:0000313" key="3">
    <source>
        <dbReference type="Proteomes" id="UP001190700"/>
    </source>
</evidence>
<organism evidence="2 3">
    <name type="scientific">Cymbomonas tetramitiformis</name>
    <dbReference type="NCBI Taxonomy" id="36881"/>
    <lineage>
        <taxon>Eukaryota</taxon>
        <taxon>Viridiplantae</taxon>
        <taxon>Chlorophyta</taxon>
        <taxon>Pyramimonadophyceae</taxon>
        <taxon>Pyramimonadales</taxon>
        <taxon>Pyramimonadaceae</taxon>
        <taxon>Cymbomonas</taxon>
    </lineage>
</organism>
<feature type="signal peptide" evidence="1">
    <location>
        <begin position="1"/>
        <end position="19"/>
    </location>
</feature>
<feature type="non-terminal residue" evidence="2">
    <location>
        <position position="111"/>
    </location>
</feature>